<dbReference type="EMBL" id="JARKHS020029761">
    <property type="protein sequence ID" value="KAK8762806.1"/>
    <property type="molecule type" value="Genomic_DNA"/>
</dbReference>
<name>A0AAQ4DK16_AMBAM</name>
<gene>
    <name evidence="1" type="ORF">V5799_025927</name>
</gene>
<protein>
    <submittedName>
        <fullName evidence="1">Uncharacterized protein</fullName>
    </submittedName>
</protein>
<accession>A0AAQ4DK16</accession>
<sequence length="67" mass="7820">MLFYECLSTIPFTFIEPTIIVPTLVCSYCAEVGSNNLQFYKPFLNVYFLSSYPTPFYNARRISRGFK</sequence>
<organism evidence="1 2">
    <name type="scientific">Amblyomma americanum</name>
    <name type="common">Lone star tick</name>
    <dbReference type="NCBI Taxonomy" id="6943"/>
    <lineage>
        <taxon>Eukaryota</taxon>
        <taxon>Metazoa</taxon>
        <taxon>Ecdysozoa</taxon>
        <taxon>Arthropoda</taxon>
        <taxon>Chelicerata</taxon>
        <taxon>Arachnida</taxon>
        <taxon>Acari</taxon>
        <taxon>Parasitiformes</taxon>
        <taxon>Ixodida</taxon>
        <taxon>Ixodoidea</taxon>
        <taxon>Ixodidae</taxon>
        <taxon>Amblyomminae</taxon>
        <taxon>Amblyomma</taxon>
    </lineage>
</organism>
<dbReference type="Proteomes" id="UP001321473">
    <property type="component" value="Unassembled WGS sequence"/>
</dbReference>
<evidence type="ECO:0000313" key="1">
    <source>
        <dbReference type="EMBL" id="KAK8762806.1"/>
    </source>
</evidence>
<keyword evidence="2" id="KW-1185">Reference proteome</keyword>
<proteinExistence type="predicted"/>
<comment type="caution">
    <text evidence="1">The sequence shown here is derived from an EMBL/GenBank/DDBJ whole genome shotgun (WGS) entry which is preliminary data.</text>
</comment>
<evidence type="ECO:0000313" key="2">
    <source>
        <dbReference type="Proteomes" id="UP001321473"/>
    </source>
</evidence>
<reference evidence="1 2" key="1">
    <citation type="journal article" date="2023" name="Arcadia Sci">
        <title>De novo assembly of a long-read Amblyomma americanum tick genome.</title>
        <authorList>
            <person name="Chou S."/>
            <person name="Poskanzer K.E."/>
            <person name="Rollins M."/>
            <person name="Thuy-Boun P.S."/>
        </authorList>
    </citation>
    <scope>NUCLEOTIDE SEQUENCE [LARGE SCALE GENOMIC DNA]</scope>
    <source>
        <strain evidence="1">F_SG_1</strain>
        <tissue evidence="1">Salivary glands</tissue>
    </source>
</reference>
<dbReference type="AlphaFoldDB" id="A0AAQ4DK16"/>